<name>A0AAN8MF86_9PEZI</name>
<comment type="caution">
    <text evidence="1">The sequence shown here is derived from an EMBL/GenBank/DDBJ whole genome shotgun (WGS) entry which is preliminary data.</text>
</comment>
<keyword evidence="2" id="KW-1185">Reference proteome</keyword>
<evidence type="ECO:0000313" key="1">
    <source>
        <dbReference type="EMBL" id="KAK6330718.1"/>
    </source>
</evidence>
<gene>
    <name evidence="1" type="ORF">TWF718_002919</name>
</gene>
<protein>
    <submittedName>
        <fullName evidence="1">Uncharacterized protein</fullName>
    </submittedName>
</protein>
<reference evidence="1 2" key="1">
    <citation type="submission" date="2019-10" db="EMBL/GenBank/DDBJ databases">
        <authorList>
            <person name="Palmer J.M."/>
        </authorList>
    </citation>
    <scope>NUCLEOTIDE SEQUENCE [LARGE SCALE GENOMIC DNA]</scope>
    <source>
        <strain evidence="1 2">TWF718</strain>
    </source>
</reference>
<dbReference type="EMBL" id="JAVHNR010000011">
    <property type="protein sequence ID" value="KAK6330718.1"/>
    <property type="molecule type" value="Genomic_DNA"/>
</dbReference>
<organism evidence="1 2">
    <name type="scientific">Orbilia javanica</name>
    <dbReference type="NCBI Taxonomy" id="47235"/>
    <lineage>
        <taxon>Eukaryota</taxon>
        <taxon>Fungi</taxon>
        <taxon>Dikarya</taxon>
        <taxon>Ascomycota</taxon>
        <taxon>Pezizomycotina</taxon>
        <taxon>Orbiliomycetes</taxon>
        <taxon>Orbiliales</taxon>
        <taxon>Orbiliaceae</taxon>
        <taxon>Orbilia</taxon>
    </lineage>
</organism>
<sequence>MDLTNCRWHPTKYHHHLITSYLSKAREKHRPSIPITICTPFFLEDLASSTMTVETDFMLREKDFRGHQLVIMPVKAQSEPKEKVDGGSSTLSDAKFRGRWSLYIIVRGETMLSRFPGDEGEGNLVIIIIGNRNTIYENEILRMLYQKSKYHLRSDCPAYGYHLANTDEVMQRYLLSSCTKYVDWVKGKPEKEEWMDAWRVTGIAEAVLRNTTKTIVELLKGEGEVVYFEDWPLETPTV</sequence>
<evidence type="ECO:0000313" key="2">
    <source>
        <dbReference type="Proteomes" id="UP001313282"/>
    </source>
</evidence>
<dbReference type="Proteomes" id="UP001313282">
    <property type="component" value="Unassembled WGS sequence"/>
</dbReference>
<accession>A0AAN8MF86</accession>
<dbReference type="AlphaFoldDB" id="A0AAN8MF86"/>
<proteinExistence type="predicted"/>